<gene>
    <name evidence="1" type="ORF">ACFO5R_01075</name>
</gene>
<proteinExistence type="predicted"/>
<reference evidence="1 2" key="1">
    <citation type="journal article" date="2019" name="Int. J. Syst. Evol. Microbiol.">
        <title>The Global Catalogue of Microorganisms (GCM) 10K type strain sequencing project: providing services to taxonomists for standard genome sequencing and annotation.</title>
        <authorList>
            <consortium name="The Broad Institute Genomics Platform"/>
            <consortium name="The Broad Institute Genome Sequencing Center for Infectious Disease"/>
            <person name="Wu L."/>
            <person name="Ma J."/>
        </authorList>
    </citation>
    <scope>NUCLEOTIDE SEQUENCE [LARGE SCALE GENOMIC DNA]</scope>
    <source>
        <strain evidence="1 2">WLHS5</strain>
    </source>
</reference>
<sequence length="84" mass="9759">MEDDVRLRRECLLRILDDLDADWPAKTGDVSEVFADLLRIHIDRAGELNAALARRTDNSTAYRSDSVLYRRECVRAHGWTVVWE</sequence>
<comment type="caution">
    <text evidence="1">The sequence shown here is derived from an EMBL/GenBank/DDBJ whole genome shotgun (WGS) entry which is preliminary data.</text>
</comment>
<dbReference type="Proteomes" id="UP001595898">
    <property type="component" value="Unassembled WGS sequence"/>
</dbReference>
<name>A0ABD5PJJ1_9EURY</name>
<dbReference type="RefSeq" id="WP_250142558.1">
    <property type="nucleotide sequence ID" value="NZ_JALIQP010000007.1"/>
</dbReference>
<organism evidence="1 2">
    <name type="scientific">Halosolutus amylolyticus</name>
    <dbReference type="NCBI Taxonomy" id="2932267"/>
    <lineage>
        <taxon>Archaea</taxon>
        <taxon>Methanobacteriati</taxon>
        <taxon>Methanobacteriota</taxon>
        <taxon>Stenosarchaea group</taxon>
        <taxon>Halobacteria</taxon>
        <taxon>Halobacteriales</taxon>
        <taxon>Natrialbaceae</taxon>
        <taxon>Halosolutus</taxon>
    </lineage>
</organism>
<dbReference type="AlphaFoldDB" id="A0ABD5PJJ1"/>
<evidence type="ECO:0000313" key="2">
    <source>
        <dbReference type="Proteomes" id="UP001595898"/>
    </source>
</evidence>
<evidence type="ECO:0000313" key="1">
    <source>
        <dbReference type="EMBL" id="MFC4540515.1"/>
    </source>
</evidence>
<accession>A0ABD5PJJ1</accession>
<protein>
    <submittedName>
        <fullName evidence="1">Uncharacterized protein</fullName>
    </submittedName>
</protein>
<dbReference type="EMBL" id="JBHSFA010000001">
    <property type="protein sequence ID" value="MFC4540515.1"/>
    <property type="molecule type" value="Genomic_DNA"/>
</dbReference>
<keyword evidence="2" id="KW-1185">Reference proteome</keyword>